<dbReference type="Ensembl" id="ENSMSIT00000012848.1">
    <property type="protein sequence ID" value="ENSMSIP00000010144.1"/>
    <property type="gene ID" value="ENSMSIG00000008900.1"/>
</dbReference>
<dbReference type="InterPro" id="IPR007110">
    <property type="entry name" value="Ig-like_dom"/>
</dbReference>
<proteinExistence type="predicted"/>
<evidence type="ECO:0000313" key="6">
    <source>
        <dbReference type="Proteomes" id="UP000694415"/>
    </source>
</evidence>
<dbReference type="InterPro" id="IPR013783">
    <property type="entry name" value="Ig-like_fold"/>
</dbReference>
<protein>
    <recommendedName>
        <fullName evidence="4">Ig-like domain-containing protein</fullName>
    </recommendedName>
</protein>
<evidence type="ECO:0000256" key="1">
    <source>
        <dbReference type="ARBA" id="ARBA00004370"/>
    </source>
</evidence>
<dbReference type="GO" id="GO:0009897">
    <property type="term" value="C:external side of plasma membrane"/>
    <property type="evidence" value="ECO:0007669"/>
    <property type="project" value="TreeGrafter"/>
</dbReference>
<dbReference type="GO" id="GO:0050852">
    <property type="term" value="P:T cell receptor signaling pathway"/>
    <property type="evidence" value="ECO:0007669"/>
    <property type="project" value="TreeGrafter"/>
</dbReference>
<evidence type="ECO:0000256" key="2">
    <source>
        <dbReference type="ARBA" id="ARBA00023136"/>
    </source>
</evidence>
<dbReference type="InterPro" id="IPR013106">
    <property type="entry name" value="Ig_V-set"/>
</dbReference>
<comment type="subcellular location">
    <subcellularLocation>
        <location evidence="1">Membrane</location>
    </subcellularLocation>
</comment>
<dbReference type="InterPro" id="IPR003599">
    <property type="entry name" value="Ig_sub"/>
</dbReference>
<dbReference type="GeneTree" id="ENSGT00940000162450"/>
<dbReference type="CDD" id="cd05713">
    <property type="entry name" value="IgV_MOG_like"/>
    <property type="match status" value="1"/>
</dbReference>
<sequence length="161" mass="18141">MGCTARSKGNLYISFRVCSLHLPVSLQPLIATPVSTEEFLVFGPSDPIVAAPGGEAILPCSVFPAMNVENMEELRWFRSRFSEAVLVYRDQEEQKREQLPEYSQRTSLVKDKFHQGTAAVRILNVQAPDSGIYICHFKQGVFYEEAILELKVAGWLTDPLY</sequence>
<dbReference type="AlphaFoldDB" id="A0A8C6GRR4"/>
<dbReference type="PANTHER" id="PTHR24100">
    <property type="entry name" value="BUTYROPHILIN"/>
    <property type="match status" value="1"/>
</dbReference>
<dbReference type="PANTHER" id="PTHR24100:SF64">
    <property type="entry name" value="BUTYROPHILIN, SUBFAMILY 3, MEMBER A3-RELATED"/>
    <property type="match status" value="1"/>
</dbReference>
<dbReference type="Proteomes" id="UP000694415">
    <property type="component" value="Unplaced"/>
</dbReference>
<dbReference type="InterPro" id="IPR036179">
    <property type="entry name" value="Ig-like_dom_sf"/>
</dbReference>
<reference evidence="5" key="1">
    <citation type="submission" date="2025-08" db="UniProtKB">
        <authorList>
            <consortium name="Ensembl"/>
        </authorList>
    </citation>
    <scope>IDENTIFICATION</scope>
</reference>
<evidence type="ECO:0000256" key="3">
    <source>
        <dbReference type="ARBA" id="ARBA00023319"/>
    </source>
</evidence>
<reference evidence="5" key="2">
    <citation type="submission" date="2025-09" db="UniProtKB">
        <authorList>
            <consortium name="Ensembl"/>
        </authorList>
    </citation>
    <scope>IDENTIFICATION</scope>
</reference>
<keyword evidence="3" id="KW-0393">Immunoglobulin domain</keyword>
<dbReference type="GO" id="GO:0005102">
    <property type="term" value="F:signaling receptor binding"/>
    <property type="evidence" value="ECO:0007669"/>
    <property type="project" value="TreeGrafter"/>
</dbReference>
<accession>A0A8C6GRR4</accession>
<keyword evidence="2" id="KW-0472">Membrane</keyword>
<dbReference type="SMART" id="SM00409">
    <property type="entry name" value="IG"/>
    <property type="match status" value="1"/>
</dbReference>
<dbReference type="SMART" id="SM00406">
    <property type="entry name" value="IGv"/>
    <property type="match status" value="1"/>
</dbReference>
<organism evidence="5 6">
    <name type="scientific">Mus spicilegus</name>
    <name type="common">Mound-building mouse</name>
    <dbReference type="NCBI Taxonomy" id="10103"/>
    <lineage>
        <taxon>Eukaryota</taxon>
        <taxon>Metazoa</taxon>
        <taxon>Chordata</taxon>
        <taxon>Craniata</taxon>
        <taxon>Vertebrata</taxon>
        <taxon>Euteleostomi</taxon>
        <taxon>Mammalia</taxon>
        <taxon>Eutheria</taxon>
        <taxon>Euarchontoglires</taxon>
        <taxon>Glires</taxon>
        <taxon>Rodentia</taxon>
        <taxon>Myomorpha</taxon>
        <taxon>Muroidea</taxon>
        <taxon>Muridae</taxon>
        <taxon>Murinae</taxon>
        <taxon>Mus</taxon>
        <taxon>Mus</taxon>
    </lineage>
</organism>
<keyword evidence="6" id="KW-1185">Reference proteome</keyword>
<evidence type="ECO:0000259" key="4">
    <source>
        <dbReference type="PROSITE" id="PS50835"/>
    </source>
</evidence>
<dbReference type="FunFam" id="2.60.40.10:FF:000208">
    <property type="entry name" value="Butyrophilin subfamily 1 member A1"/>
    <property type="match status" value="1"/>
</dbReference>
<evidence type="ECO:0000313" key="5">
    <source>
        <dbReference type="Ensembl" id="ENSMSIP00000010144.1"/>
    </source>
</evidence>
<dbReference type="Gene3D" id="2.60.40.10">
    <property type="entry name" value="Immunoglobulins"/>
    <property type="match status" value="1"/>
</dbReference>
<dbReference type="SUPFAM" id="SSF48726">
    <property type="entry name" value="Immunoglobulin"/>
    <property type="match status" value="1"/>
</dbReference>
<dbReference type="GO" id="GO:0001817">
    <property type="term" value="P:regulation of cytokine production"/>
    <property type="evidence" value="ECO:0007669"/>
    <property type="project" value="TreeGrafter"/>
</dbReference>
<name>A0A8C6GRR4_MUSSI</name>
<dbReference type="InterPro" id="IPR050504">
    <property type="entry name" value="IgSF_BTN/MOG"/>
</dbReference>
<dbReference type="PROSITE" id="PS50835">
    <property type="entry name" value="IG_LIKE"/>
    <property type="match status" value="1"/>
</dbReference>
<feature type="domain" description="Ig-like" evidence="4">
    <location>
        <begin position="33"/>
        <end position="135"/>
    </location>
</feature>
<dbReference type="Pfam" id="PF07686">
    <property type="entry name" value="V-set"/>
    <property type="match status" value="1"/>
</dbReference>